<gene>
    <name evidence="2" type="ORF">Q2T42_12710</name>
</gene>
<reference evidence="2" key="2">
    <citation type="submission" date="2023-07" db="EMBL/GenBank/DDBJ databases">
        <authorList>
            <person name="Bai X.-H."/>
            <person name="Wang H.-H."/>
            <person name="Wang J."/>
            <person name="Ma M.-Y."/>
            <person name="Hu H.-H."/>
            <person name="Song Z.-L."/>
            <person name="Ma H.-G."/>
            <person name="Fan Y."/>
            <person name="Du C.-Y."/>
            <person name="Xu J.-C."/>
        </authorList>
    </citation>
    <scope>NUCLEOTIDE SEQUENCE</scope>
    <source>
        <strain evidence="2">CZ1</strain>
    </source>
</reference>
<dbReference type="InterPro" id="IPR013597">
    <property type="entry name" value="Mat_intron_G2"/>
</dbReference>
<accession>A0AA96X106</accession>
<evidence type="ECO:0000313" key="2">
    <source>
        <dbReference type="EMBL" id="WNZ48688.1"/>
    </source>
</evidence>
<dbReference type="AlphaFoldDB" id="A0AA96X106"/>
<dbReference type="EMBL" id="CP130144">
    <property type="protein sequence ID" value="WNZ48688.1"/>
    <property type="molecule type" value="Genomic_DNA"/>
</dbReference>
<reference evidence="2" key="1">
    <citation type="journal article" date="2023" name="Plants (Basel)">
        <title>Genomic Analysis of Leptolyngbya boryana CZ1 Reveals Efficient Carbon Fixation Modules.</title>
        <authorList>
            <person name="Bai X."/>
            <person name="Wang H."/>
            <person name="Cheng W."/>
            <person name="Wang J."/>
            <person name="Ma M."/>
            <person name="Hu H."/>
            <person name="Song Z."/>
            <person name="Ma H."/>
            <person name="Fan Y."/>
            <person name="Du C."/>
            <person name="Xu J."/>
        </authorList>
    </citation>
    <scope>NUCLEOTIDE SEQUENCE</scope>
    <source>
        <strain evidence="2">CZ1</strain>
    </source>
</reference>
<protein>
    <submittedName>
        <fullName evidence="2">Group II intron maturase-specific domain-containing protein</fullName>
    </submittedName>
</protein>
<dbReference type="RefSeq" id="WP_394359041.1">
    <property type="nucleotide sequence ID" value="NZ_CP130144.1"/>
</dbReference>
<dbReference type="Pfam" id="PF08388">
    <property type="entry name" value="GIIM"/>
    <property type="match status" value="1"/>
</dbReference>
<name>A0AA96X106_LEPBY</name>
<feature type="domain" description="Group II intron maturase-specific" evidence="1">
    <location>
        <begin position="3"/>
        <end position="62"/>
    </location>
</feature>
<evidence type="ECO:0000259" key="1">
    <source>
        <dbReference type="Pfam" id="PF08388"/>
    </source>
</evidence>
<proteinExistence type="predicted"/>
<organism evidence="2">
    <name type="scientific">Leptolyngbya boryana CZ1</name>
    <dbReference type="NCBI Taxonomy" id="3060204"/>
    <lineage>
        <taxon>Bacteria</taxon>
        <taxon>Bacillati</taxon>
        <taxon>Cyanobacteriota</taxon>
        <taxon>Cyanophyceae</taxon>
        <taxon>Leptolyngbyales</taxon>
        <taxon>Leptolyngbyaceae</taxon>
        <taxon>Leptolyngbya group</taxon>
        <taxon>Leptolyngbya</taxon>
    </lineage>
</organism>
<sequence length="63" mass="7782">MLQDFKHRLRGLKSRSWGVSIAEPFKRLNRYLRGWMNYFGISQDYTPIEVLDGWLRRRIRMCY</sequence>